<keyword evidence="6" id="KW-0479">Metal-binding</keyword>
<evidence type="ECO:0000256" key="5">
    <source>
        <dbReference type="ARBA" id="ARBA00022692"/>
    </source>
</evidence>
<evidence type="ECO:0000256" key="3">
    <source>
        <dbReference type="ARBA" id="ARBA00010617"/>
    </source>
</evidence>
<dbReference type="GO" id="GO:0004497">
    <property type="term" value="F:monooxygenase activity"/>
    <property type="evidence" value="ECO:0007669"/>
    <property type="project" value="UniProtKB-KW"/>
</dbReference>
<evidence type="ECO:0000256" key="1">
    <source>
        <dbReference type="ARBA" id="ARBA00001971"/>
    </source>
</evidence>
<evidence type="ECO:0000313" key="12">
    <source>
        <dbReference type="EMBL" id="GMJ02656.1"/>
    </source>
</evidence>
<name>A0A9W7IVT0_HIBTR</name>
<evidence type="ECO:0000313" key="13">
    <source>
        <dbReference type="Proteomes" id="UP001165190"/>
    </source>
</evidence>
<keyword evidence="5" id="KW-0812">Transmembrane</keyword>
<dbReference type="InterPro" id="IPR036396">
    <property type="entry name" value="Cyt_P450_sf"/>
</dbReference>
<dbReference type="PRINTS" id="PR00385">
    <property type="entry name" value="P450"/>
</dbReference>
<comment type="similarity">
    <text evidence="3">Belongs to the cytochrome P450 family.</text>
</comment>
<comment type="subcellular location">
    <subcellularLocation>
        <location evidence="2">Membrane</location>
        <topology evidence="2">Single-pass membrane protein</topology>
    </subcellularLocation>
</comment>
<evidence type="ECO:0000256" key="9">
    <source>
        <dbReference type="ARBA" id="ARBA00023004"/>
    </source>
</evidence>
<dbReference type="GO" id="GO:0016705">
    <property type="term" value="F:oxidoreductase activity, acting on paired donors, with incorporation or reduction of molecular oxygen"/>
    <property type="evidence" value="ECO:0007669"/>
    <property type="project" value="InterPro"/>
</dbReference>
<dbReference type="GO" id="GO:0016020">
    <property type="term" value="C:membrane"/>
    <property type="evidence" value="ECO:0007669"/>
    <property type="project" value="UniProtKB-SubCell"/>
</dbReference>
<dbReference type="InterPro" id="IPR050665">
    <property type="entry name" value="Cytochrome_P450_Monooxygen"/>
</dbReference>
<dbReference type="EMBL" id="BSYR01000036">
    <property type="protein sequence ID" value="GMJ02656.1"/>
    <property type="molecule type" value="Genomic_DNA"/>
</dbReference>
<dbReference type="InterPro" id="IPR001128">
    <property type="entry name" value="Cyt_P450"/>
</dbReference>
<dbReference type="GO" id="GO:0005506">
    <property type="term" value="F:iron ion binding"/>
    <property type="evidence" value="ECO:0007669"/>
    <property type="project" value="InterPro"/>
</dbReference>
<dbReference type="SUPFAM" id="SSF48264">
    <property type="entry name" value="Cytochrome P450"/>
    <property type="match status" value="1"/>
</dbReference>
<evidence type="ECO:0000256" key="6">
    <source>
        <dbReference type="ARBA" id="ARBA00022723"/>
    </source>
</evidence>
<keyword evidence="4" id="KW-0349">Heme</keyword>
<evidence type="ECO:0000256" key="7">
    <source>
        <dbReference type="ARBA" id="ARBA00022989"/>
    </source>
</evidence>
<evidence type="ECO:0000256" key="4">
    <source>
        <dbReference type="ARBA" id="ARBA00022617"/>
    </source>
</evidence>
<keyword evidence="8" id="KW-0560">Oxidoreductase</keyword>
<gene>
    <name evidence="12" type="ORF">HRI_003934800</name>
</gene>
<dbReference type="OrthoDB" id="1470350at2759"/>
<dbReference type="Pfam" id="PF00067">
    <property type="entry name" value="p450"/>
    <property type="match status" value="1"/>
</dbReference>
<keyword evidence="10" id="KW-0503">Monooxygenase</keyword>
<dbReference type="PANTHER" id="PTHR24282:SF211">
    <property type="entry name" value="CYTOCHROME P450-RELATED"/>
    <property type="match status" value="1"/>
</dbReference>
<dbReference type="InterPro" id="IPR002397">
    <property type="entry name" value="Cyt_P450_B"/>
</dbReference>
<keyword evidence="13" id="KW-1185">Reference proteome</keyword>
<keyword evidence="9" id="KW-0408">Iron</keyword>
<dbReference type="PANTHER" id="PTHR24282">
    <property type="entry name" value="CYTOCHROME P450 FAMILY MEMBER"/>
    <property type="match status" value="1"/>
</dbReference>
<reference evidence="12" key="1">
    <citation type="submission" date="2023-05" db="EMBL/GenBank/DDBJ databases">
        <title>Genome and transcriptome analyses reveal genes involved in the formation of fine ridges on petal epidermal cells in Hibiscus trionum.</title>
        <authorList>
            <person name="Koshimizu S."/>
            <person name="Masuda S."/>
            <person name="Ishii T."/>
            <person name="Shirasu K."/>
            <person name="Hoshino A."/>
            <person name="Arita M."/>
        </authorList>
    </citation>
    <scope>NUCLEOTIDE SEQUENCE</scope>
    <source>
        <strain evidence="12">Hamamatsu line</strain>
    </source>
</reference>
<proteinExistence type="inferred from homology"/>
<dbReference type="Gene3D" id="1.10.630.10">
    <property type="entry name" value="Cytochrome P450"/>
    <property type="match status" value="1"/>
</dbReference>
<dbReference type="GO" id="GO:0020037">
    <property type="term" value="F:heme binding"/>
    <property type="evidence" value="ECO:0007669"/>
    <property type="project" value="InterPro"/>
</dbReference>
<evidence type="ECO:0000256" key="10">
    <source>
        <dbReference type="ARBA" id="ARBA00023033"/>
    </source>
</evidence>
<dbReference type="PRINTS" id="PR00359">
    <property type="entry name" value="BP450"/>
</dbReference>
<evidence type="ECO:0000256" key="11">
    <source>
        <dbReference type="ARBA" id="ARBA00023136"/>
    </source>
</evidence>
<dbReference type="AlphaFoldDB" id="A0A9W7IVT0"/>
<accession>A0A9W7IVT0</accession>
<keyword evidence="11" id="KW-0472">Membrane</keyword>
<organism evidence="12 13">
    <name type="scientific">Hibiscus trionum</name>
    <name type="common">Flower of an hour</name>
    <dbReference type="NCBI Taxonomy" id="183268"/>
    <lineage>
        <taxon>Eukaryota</taxon>
        <taxon>Viridiplantae</taxon>
        <taxon>Streptophyta</taxon>
        <taxon>Embryophyta</taxon>
        <taxon>Tracheophyta</taxon>
        <taxon>Spermatophyta</taxon>
        <taxon>Magnoliopsida</taxon>
        <taxon>eudicotyledons</taxon>
        <taxon>Gunneridae</taxon>
        <taxon>Pentapetalae</taxon>
        <taxon>rosids</taxon>
        <taxon>malvids</taxon>
        <taxon>Malvales</taxon>
        <taxon>Malvaceae</taxon>
        <taxon>Malvoideae</taxon>
        <taxon>Hibiscus</taxon>
    </lineage>
</organism>
<comment type="cofactor">
    <cofactor evidence="1">
        <name>heme</name>
        <dbReference type="ChEBI" id="CHEBI:30413"/>
    </cofactor>
</comment>
<comment type="caution">
    <text evidence="12">The sequence shown here is derived from an EMBL/GenBank/DDBJ whole genome shotgun (WGS) entry which is preliminary data.</text>
</comment>
<keyword evidence="7" id="KW-1133">Transmembrane helix</keyword>
<evidence type="ECO:0000256" key="8">
    <source>
        <dbReference type="ARBA" id="ARBA00023002"/>
    </source>
</evidence>
<evidence type="ECO:0000256" key="2">
    <source>
        <dbReference type="ARBA" id="ARBA00004167"/>
    </source>
</evidence>
<sequence length="137" mass="15536">MIIDETLRLYLPIVMLMRKAYKDVKLGNIDIPAGTELYLALAAVYHDTGVWGNDAHKFNPTRFKESRKHLASFIPYGLGPRFCVGQTLATVEMKTILAMIIRRYCLVVSSAYVHAPKLFISLEPQYGVQIVFTRTTL</sequence>
<dbReference type="Proteomes" id="UP001165190">
    <property type="component" value="Unassembled WGS sequence"/>
</dbReference>
<protein>
    <submittedName>
        <fullName evidence="12">Cytochrome P450, family 721, subfamily A, polypeptide 1</fullName>
    </submittedName>
</protein>